<sequence length="102" mass="11098">MQNPSTPLVKTRQGTLSGIAEQGIHIWRGIPFAAPPVGELRWRAPRPPARWQGVRRADAFSAASWQDIEYCRELGAAIPGASRKTASISTSGHQPPAPSRCR</sequence>
<dbReference type="Pfam" id="PF00135">
    <property type="entry name" value="COesterase"/>
    <property type="match status" value="1"/>
</dbReference>
<evidence type="ECO:0000259" key="2">
    <source>
        <dbReference type="Pfam" id="PF00135"/>
    </source>
</evidence>
<keyword evidence="3" id="KW-0378">Hydrolase</keyword>
<dbReference type="Proteomes" id="UP000267630">
    <property type="component" value="Chromosome 3"/>
</dbReference>
<dbReference type="EMBL" id="LR134253">
    <property type="protein sequence ID" value="VED51014.1"/>
    <property type="molecule type" value="Genomic_DNA"/>
</dbReference>
<dbReference type="PANTHER" id="PTHR43903">
    <property type="entry name" value="NEUROLIGIN"/>
    <property type="match status" value="1"/>
</dbReference>
<gene>
    <name evidence="3" type="primary">pcd</name>
    <name evidence="3" type="ORF">NCTC9997_03533</name>
</gene>
<evidence type="ECO:0000256" key="1">
    <source>
        <dbReference type="SAM" id="MobiDB-lite"/>
    </source>
</evidence>
<name>A0A7Z8ZCB1_RAOTE</name>
<accession>A0A7Z8ZCB1</accession>
<feature type="domain" description="Carboxylesterase type B" evidence="2">
    <location>
        <begin position="6"/>
        <end position="69"/>
    </location>
</feature>
<dbReference type="GO" id="GO:0016787">
    <property type="term" value="F:hydrolase activity"/>
    <property type="evidence" value="ECO:0007669"/>
    <property type="project" value="UniProtKB-KW"/>
</dbReference>
<dbReference type="InterPro" id="IPR002018">
    <property type="entry name" value="CarbesteraseB"/>
</dbReference>
<keyword evidence="4" id="KW-1185">Reference proteome</keyword>
<feature type="compositionally biased region" description="Polar residues" evidence="1">
    <location>
        <begin position="84"/>
        <end position="93"/>
    </location>
</feature>
<dbReference type="AlphaFoldDB" id="A0A7Z8ZCB1"/>
<proteinExistence type="predicted"/>
<evidence type="ECO:0000313" key="3">
    <source>
        <dbReference type="EMBL" id="VED51014.1"/>
    </source>
</evidence>
<reference evidence="3 4" key="1">
    <citation type="submission" date="2018-12" db="EMBL/GenBank/DDBJ databases">
        <authorList>
            <consortium name="Pathogen Informatics"/>
        </authorList>
    </citation>
    <scope>NUCLEOTIDE SEQUENCE [LARGE SCALE GENOMIC DNA]</scope>
    <source>
        <strain evidence="3 4">NCTC9997</strain>
    </source>
</reference>
<dbReference type="Gene3D" id="3.40.50.1820">
    <property type="entry name" value="alpha/beta hydrolase"/>
    <property type="match status" value="1"/>
</dbReference>
<dbReference type="SUPFAM" id="SSF53474">
    <property type="entry name" value="alpha/beta-Hydrolases"/>
    <property type="match status" value="1"/>
</dbReference>
<dbReference type="EC" id="3.1.1.-" evidence="3"/>
<evidence type="ECO:0000313" key="4">
    <source>
        <dbReference type="Proteomes" id="UP000267630"/>
    </source>
</evidence>
<dbReference type="InterPro" id="IPR029058">
    <property type="entry name" value="AB_hydrolase_fold"/>
</dbReference>
<protein>
    <submittedName>
        <fullName evidence="3">Esterase</fullName>
        <ecNumber evidence="3">3.1.1.-</ecNumber>
    </submittedName>
</protein>
<dbReference type="InterPro" id="IPR051093">
    <property type="entry name" value="Neuroligin/BSAL"/>
</dbReference>
<organism evidence="3 4">
    <name type="scientific">Raoultella terrigena</name>
    <name type="common">Klebsiella terrigena</name>
    <dbReference type="NCBI Taxonomy" id="577"/>
    <lineage>
        <taxon>Bacteria</taxon>
        <taxon>Pseudomonadati</taxon>
        <taxon>Pseudomonadota</taxon>
        <taxon>Gammaproteobacteria</taxon>
        <taxon>Enterobacterales</taxon>
        <taxon>Enterobacteriaceae</taxon>
        <taxon>Klebsiella/Raoultella group</taxon>
        <taxon>Raoultella</taxon>
    </lineage>
</organism>
<feature type="region of interest" description="Disordered" evidence="1">
    <location>
        <begin position="81"/>
        <end position="102"/>
    </location>
</feature>